<comment type="caution">
    <text evidence="1">The sequence shown here is derived from an EMBL/GenBank/DDBJ whole genome shotgun (WGS) entry which is preliminary data.</text>
</comment>
<protein>
    <submittedName>
        <fullName evidence="1">Alpha-tocopherol transfer protein</fullName>
    </submittedName>
</protein>
<gene>
    <name evidence="1" type="ORF">KUDE01_001141</name>
</gene>
<dbReference type="Proteomes" id="UP001228049">
    <property type="component" value="Unassembled WGS sequence"/>
</dbReference>
<dbReference type="Gene3D" id="3.30.70.1820">
    <property type="entry name" value="L1 transposable element, RRM domain"/>
    <property type="match status" value="1"/>
</dbReference>
<dbReference type="InterPro" id="IPR004244">
    <property type="entry name" value="Transposase_22"/>
</dbReference>
<accession>A0AAD9CF43</accession>
<sequence length="135" mass="15776">MLTSLHQDYDELAENHTRAEAQLRAQHGDQENRQRRKHLTVDGFPEGVEGKDAVVFLEEWLPSILDLPDTPEIERAHCTLRRKPQESGMPRAFVIKFLRYRDTVRILEAARKKREHAYVRQLQNNVVSRPISHTA</sequence>
<keyword evidence="2" id="KW-1185">Reference proteome</keyword>
<dbReference type="EMBL" id="JASDAP010000007">
    <property type="protein sequence ID" value="KAK1900354.1"/>
    <property type="molecule type" value="Genomic_DNA"/>
</dbReference>
<evidence type="ECO:0000313" key="2">
    <source>
        <dbReference type="Proteomes" id="UP001228049"/>
    </source>
</evidence>
<dbReference type="PANTHER" id="PTHR11505">
    <property type="entry name" value="L1 TRANSPOSABLE ELEMENT-RELATED"/>
    <property type="match status" value="1"/>
</dbReference>
<evidence type="ECO:0000313" key="1">
    <source>
        <dbReference type="EMBL" id="KAK1900354.1"/>
    </source>
</evidence>
<proteinExistence type="predicted"/>
<reference evidence="1" key="1">
    <citation type="submission" date="2023-04" db="EMBL/GenBank/DDBJ databases">
        <title>Chromosome-level genome of Chaenocephalus aceratus.</title>
        <authorList>
            <person name="Park H."/>
        </authorList>
    </citation>
    <scope>NUCLEOTIDE SEQUENCE</scope>
    <source>
        <strain evidence="1">DE</strain>
        <tissue evidence="1">Muscle</tissue>
    </source>
</reference>
<dbReference type="AlphaFoldDB" id="A0AAD9CF43"/>
<organism evidence="1 2">
    <name type="scientific">Dissostichus eleginoides</name>
    <name type="common">Patagonian toothfish</name>
    <name type="synonym">Dissostichus amissus</name>
    <dbReference type="NCBI Taxonomy" id="100907"/>
    <lineage>
        <taxon>Eukaryota</taxon>
        <taxon>Metazoa</taxon>
        <taxon>Chordata</taxon>
        <taxon>Craniata</taxon>
        <taxon>Vertebrata</taxon>
        <taxon>Euteleostomi</taxon>
        <taxon>Actinopterygii</taxon>
        <taxon>Neopterygii</taxon>
        <taxon>Teleostei</taxon>
        <taxon>Neoteleostei</taxon>
        <taxon>Acanthomorphata</taxon>
        <taxon>Eupercaria</taxon>
        <taxon>Perciformes</taxon>
        <taxon>Notothenioidei</taxon>
        <taxon>Nototheniidae</taxon>
        <taxon>Dissostichus</taxon>
    </lineage>
</organism>
<name>A0AAD9CF43_DISEL</name>